<dbReference type="GO" id="GO:0007062">
    <property type="term" value="P:sister chromatid cohesion"/>
    <property type="evidence" value="ECO:0007669"/>
    <property type="project" value="InterPro"/>
</dbReference>
<evidence type="ECO:0000256" key="1">
    <source>
        <dbReference type="ARBA" id="ARBA00004123"/>
    </source>
</evidence>
<evidence type="ECO:0000256" key="4">
    <source>
        <dbReference type="SAM" id="Coils"/>
    </source>
</evidence>
<dbReference type="InterPro" id="IPR023093">
    <property type="entry name" value="ScpA-like_C"/>
</dbReference>
<dbReference type="InterPro" id="IPR006909">
    <property type="entry name" value="Rad21/Rec8_C_eu"/>
</dbReference>
<feature type="compositionally biased region" description="Polar residues" evidence="5">
    <location>
        <begin position="257"/>
        <end position="269"/>
    </location>
</feature>
<keyword evidence="3" id="KW-0539">Nucleus</keyword>
<feature type="coiled-coil region" evidence="4">
    <location>
        <begin position="158"/>
        <end position="208"/>
    </location>
</feature>
<dbReference type="GO" id="GO:0003682">
    <property type="term" value="F:chromatin binding"/>
    <property type="evidence" value="ECO:0007669"/>
    <property type="project" value="TreeGrafter"/>
</dbReference>
<dbReference type="GO" id="GO:1990414">
    <property type="term" value="P:replication-born double-strand break repair via sister chromatid exchange"/>
    <property type="evidence" value="ECO:0007669"/>
    <property type="project" value="TreeGrafter"/>
</dbReference>
<evidence type="ECO:0000313" key="8">
    <source>
        <dbReference type="EMBL" id="CDS12743.1"/>
    </source>
</evidence>
<dbReference type="Pfam" id="PF04824">
    <property type="entry name" value="Rad21_Rec8"/>
    <property type="match status" value="1"/>
</dbReference>
<feature type="region of interest" description="Disordered" evidence="5">
    <location>
        <begin position="353"/>
        <end position="375"/>
    </location>
</feature>
<reference evidence="8" key="1">
    <citation type="journal article" date="2014" name="Genome Announc.">
        <title>De novo whole-genome sequence and genome annotation of Lichtheimia ramosa.</title>
        <authorList>
            <person name="Linde J."/>
            <person name="Schwartze V."/>
            <person name="Binder U."/>
            <person name="Lass-Florl C."/>
            <person name="Voigt K."/>
            <person name="Horn F."/>
        </authorList>
    </citation>
    <scope>NUCLEOTIDE SEQUENCE</scope>
    <source>
        <strain evidence="8">JMRC FSU:6197</strain>
    </source>
</reference>
<comment type="subcellular location">
    <subcellularLocation>
        <location evidence="1">Nucleus</location>
    </subcellularLocation>
</comment>
<proteinExistence type="inferred from homology"/>
<sequence>MLNLPRDRQELLTIWQAFVNYFMNDHVDYLALCYTRRAGSLGTRSMRTKHLTKRDISSIDVAAVCTYLLDKPLGLVISGGLLLGIVKIMRQQSTLVYTEVMQLWSRLRFDLGGKVADPEIDMHVPRARTRAITLTELEVLQQDFDIDWEPIDLTDHLLEDARVNSQLEQQQHDDYQEQHEDQNLPMEMDHQQEEHERQQDNVSVLSANIYDGMFFDDGFNDDFNTMQRNDNADVAIVPEDAVSETDTQGYSQIVPLSPTSSNTSSQIQPISARRHRQRRRRPTRTANNATTEPVTIVPASFYGRTADIITTRSMQISRKRRSPLLTPLVPVHGIPDSHIMWQRLTRREYTTEAPRQVEMARRGSRQGGMSVSSGQLFSSSGNISVNDWMDGIPLVPETGAGAASASSGRNSSSDEHWTDIDDDLFLDGDNVGSMHDDDPDALLSYARLFAQNQDRIALADLLVTSSTKSHVARTFYNVLVLATQQKIKPQQSTPYGAIHIILV</sequence>
<name>A0A077X0J4_9FUNG</name>
<dbReference type="PANTHER" id="PTHR12585">
    <property type="entry name" value="SCC1 / RAD21 FAMILY MEMBER"/>
    <property type="match status" value="1"/>
</dbReference>
<feature type="region of interest" description="Disordered" evidence="5">
    <location>
        <begin position="253"/>
        <end position="288"/>
    </location>
</feature>
<feature type="domain" description="Rad21/Rec8-like protein N-terminal" evidence="7">
    <location>
        <begin position="48"/>
        <end position="123"/>
    </location>
</feature>
<comment type="similarity">
    <text evidence="2">Belongs to the rad21 family.</text>
</comment>
<feature type="compositionally biased region" description="Basic residues" evidence="5">
    <location>
        <begin position="272"/>
        <end position="283"/>
    </location>
</feature>
<dbReference type="SUPFAM" id="SSF46785">
    <property type="entry name" value="Winged helix' DNA-binding domain"/>
    <property type="match status" value="1"/>
</dbReference>
<gene>
    <name evidence="8" type="ORF">LRAMOSA04927</name>
</gene>
<accession>A0A077X0J4</accession>
<dbReference type="OrthoDB" id="2291070at2759"/>
<dbReference type="GO" id="GO:0005634">
    <property type="term" value="C:nucleus"/>
    <property type="evidence" value="ECO:0007669"/>
    <property type="project" value="UniProtKB-SubCell"/>
</dbReference>
<dbReference type="Pfam" id="PF04825">
    <property type="entry name" value="Rad21_Rec8_N"/>
    <property type="match status" value="1"/>
</dbReference>
<evidence type="ECO:0000259" key="6">
    <source>
        <dbReference type="Pfam" id="PF04824"/>
    </source>
</evidence>
<evidence type="ECO:0000256" key="3">
    <source>
        <dbReference type="ARBA" id="ARBA00023242"/>
    </source>
</evidence>
<keyword evidence="4" id="KW-0175">Coiled coil</keyword>
<dbReference type="InterPro" id="IPR039781">
    <property type="entry name" value="Rad21/Rec8-like"/>
</dbReference>
<organism evidence="8">
    <name type="scientific">Lichtheimia ramosa</name>
    <dbReference type="NCBI Taxonomy" id="688394"/>
    <lineage>
        <taxon>Eukaryota</taxon>
        <taxon>Fungi</taxon>
        <taxon>Fungi incertae sedis</taxon>
        <taxon>Mucoromycota</taxon>
        <taxon>Mucoromycotina</taxon>
        <taxon>Mucoromycetes</taxon>
        <taxon>Mucorales</taxon>
        <taxon>Lichtheimiaceae</taxon>
        <taxon>Lichtheimia</taxon>
    </lineage>
</organism>
<dbReference type="Gene3D" id="1.10.10.580">
    <property type="entry name" value="Structural maintenance of chromosome 1. Chain E"/>
    <property type="match status" value="1"/>
</dbReference>
<dbReference type="PANTHER" id="PTHR12585:SF69">
    <property type="entry name" value="FI11703P"/>
    <property type="match status" value="1"/>
</dbReference>
<evidence type="ECO:0000259" key="7">
    <source>
        <dbReference type="Pfam" id="PF04825"/>
    </source>
</evidence>
<dbReference type="InterPro" id="IPR036390">
    <property type="entry name" value="WH_DNA-bd_sf"/>
</dbReference>
<dbReference type="EMBL" id="LK023368">
    <property type="protein sequence ID" value="CDS12743.1"/>
    <property type="molecule type" value="Genomic_DNA"/>
</dbReference>
<dbReference type="InterPro" id="IPR006910">
    <property type="entry name" value="Rad21_Rec8_N"/>
</dbReference>
<dbReference type="GO" id="GO:0008278">
    <property type="term" value="C:cohesin complex"/>
    <property type="evidence" value="ECO:0007669"/>
    <property type="project" value="InterPro"/>
</dbReference>
<feature type="domain" description="Rad21/Rec8-like protein C-terminal eukaryotic" evidence="6">
    <location>
        <begin position="459"/>
        <end position="500"/>
    </location>
</feature>
<protein>
    <recommendedName>
        <fullName evidence="9">Rad21/Rec8-like protein N-terminal domain-containing protein</fullName>
    </recommendedName>
</protein>
<dbReference type="AlphaFoldDB" id="A0A077X0J4"/>
<evidence type="ECO:0008006" key="9">
    <source>
        <dbReference type="Google" id="ProtNLM"/>
    </source>
</evidence>
<evidence type="ECO:0000256" key="2">
    <source>
        <dbReference type="ARBA" id="ARBA00009870"/>
    </source>
</evidence>
<evidence type="ECO:0000256" key="5">
    <source>
        <dbReference type="SAM" id="MobiDB-lite"/>
    </source>
</evidence>